<dbReference type="Pfam" id="PF03837">
    <property type="entry name" value="RecT"/>
    <property type="match status" value="1"/>
</dbReference>
<sequence length="259" mass="28365">MAITPNPIPAQDGSPIPSPDDIVGELARRKIYAGIPDDDVALALALCQKYGFDPLLKHLVLLATKDRDETTGQGQKHYNAYVTRDGLLHVAHTSGMLDGLETIQGKDDLGEWAEAVVYRKDMSRPFRYRVYLSEYVREAKGVWKTHPQAMLTKTAEVFALRRAFDVALTPFEEMGFDNQNIAGDTGPSPKTGFTEKAGFTGNTDFSAEASLPGKARFSTEAGLTDMTVIPPNRVTGSIPETSRLNTSAGSTGRQRRQLF</sequence>
<organism evidence="2 3">
    <name type="scientific">Desulfitobacterium metallireducens DSM 15288</name>
    <dbReference type="NCBI Taxonomy" id="871968"/>
    <lineage>
        <taxon>Bacteria</taxon>
        <taxon>Bacillati</taxon>
        <taxon>Bacillota</taxon>
        <taxon>Clostridia</taxon>
        <taxon>Eubacteriales</taxon>
        <taxon>Desulfitobacteriaceae</taxon>
        <taxon>Desulfitobacterium</taxon>
    </lineage>
</organism>
<dbReference type="STRING" id="871968.DESME_09715"/>
<dbReference type="RefSeq" id="WP_006716207.1">
    <property type="nucleotide sequence ID" value="NZ_CP007032.1"/>
</dbReference>
<evidence type="ECO:0000256" key="1">
    <source>
        <dbReference type="SAM" id="MobiDB-lite"/>
    </source>
</evidence>
<proteinExistence type="predicted"/>
<gene>
    <name evidence="2" type="ORF">DESME_09715</name>
</gene>
<dbReference type="HOGENOM" id="CLU_1072529_0_0_9"/>
<dbReference type="OrthoDB" id="7889018at2"/>
<name>W0ECX3_9FIRM</name>
<dbReference type="Proteomes" id="UP000010847">
    <property type="component" value="Chromosome"/>
</dbReference>
<accession>W0ECX3</accession>
<evidence type="ECO:0000313" key="3">
    <source>
        <dbReference type="Proteomes" id="UP000010847"/>
    </source>
</evidence>
<protein>
    <recommendedName>
        <fullName evidence="4">Phage recombination protein Bet</fullName>
    </recommendedName>
</protein>
<evidence type="ECO:0008006" key="4">
    <source>
        <dbReference type="Google" id="ProtNLM"/>
    </source>
</evidence>
<dbReference type="eggNOG" id="ENOG5033GS8">
    <property type="taxonomic scope" value="Bacteria"/>
</dbReference>
<feature type="region of interest" description="Disordered" evidence="1">
    <location>
        <begin position="222"/>
        <end position="259"/>
    </location>
</feature>
<reference evidence="2 3" key="1">
    <citation type="submission" date="2013-12" db="EMBL/GenBank/DDBJ databases">
        <authorList>
            <consortium name="DOE Joint Genome Institute"/>
            <person name="Smidt H."/>
            <person name="Huntemann M."/>
            <person name="Han J."/>
            <person name="Chen A."/>
            <person name="Kyrpides N."/>
            <person name="Mavromatis K."/>
            <person name="Markowitz V."/>
            <person name="Palaniappan K."/>
            <person name="Ivanova N."/>
            <person name="Schaumberg A."/>
            <person name="Pati A."/>
            <person name="Liolios K."/>
            <person name="Nordberg H.P."/>
            <person name="Cantor M.N."/>
            <person name="Hua S.X."/>
            <person name="Woyke T."/>
        </authorList>
    </citation>
    <scope>NUCLEOTIDE SEQUENCE [LARGE SCALE GENOMIC DNA]</scope>
    <source>
        <strain evidence="3">DSM 15288</strain>
    </source>
</reference>
<dbReference type="AlphaFoldDB" id="W0ECX3"/>
<dbReference type="EMBL" id="CP007032">
    <property type="protein sequence ID" value="AHF08617.1"/>
    <property type="molecule type" value="Genomic_DNA"/>
</dbReference>
<dbReference type="GO" id="GO:0003677">
    <property type="term" value="F:DNA binding"/>
    <property type="evidence" value="ECO:0007669"/>
    <property type="project" value="InterPro"/>
</dbReference>
<feature type="compositionally biased region" description="Polar residues" evidence="1">
    <location>
        <begin position="234"/>
        <end position="252"/>
    </location>
</feature>
<evidence type="ECO:0000313" key="2">
    <source>
        <dbReference type="EMBL" id="AHF08617.1"/>
    </source>
</evidence>
<dbReference type="GO" id="GO:0006259">
    <property type="term" value="P:DNA metabolic process"/>
    <property type="evidence" value="ECO:0007669"/>
    <property type="project" value="InterPro"/>
</dbReference>
<keyword evidence="3" id="KW-1185">Reference proteome</keyword>
<dbReference type="KEGG" id="dmt:DESME_09715"/>
<dbReference type="InterPro" id="IPR018330">
    <property type="entry name" value="RecT_fam"/>
</dbReference>